<dbReference type="SUPFAM" id="SSF55846">
    <property type="entry name" value="N-acetylmuramoyl-L-alanine amidase-like"/>
    <property type="match status" value="1"/>
</dbReference>
<dbReference type="EMBL" id="RAQO01000003">
    <property type="protein sequence ID" value="RKF20940.1"/>
    <property type="molecule type" value="Genomic_DNA"/>
</dbReference>
<evidence type="ECO:0000256" key="6">
    <source>
        <dbReference type="ARBA" id="ARBA00022490"/>
    </source>
</evidence>
<dbReference type="GO" id="GO:0046872">
    <property type="term" value="F:metal ion binding"/>
    <property type="evidence" value="ECO:0007669"/>
    <property type="project" value="UniProtKB-KW"/>
</dbReference>
<evidence type="ECO:0000256" key="4">
    <source>
        <dbReference type="ARBA" id="ARBA00007553"/>
    </source>
</evidence>
<dbReference type="InterPro" id="IPR002502">
    <property type="entry name" value="Amidase_domain"/>
</dbReference>
<evidence type="ECO:0000256" key="10">
    <source>
        <dbReference type="ARBA" id="ARBA00023316"/>
    </source>
</evidence>
<dbReference type="Gene3D" id="3.40.80.10">
    <property type="entry name" value="Peptidoglycan recognition protein-like"/>
    <property type="match status" value="1"/>
</dbReference>
<reference evidence="14 15" key="1">
    <citation type="submission" date="2018-09" db="EMBL/GenBank/DDBJ databases">
        <authorList>
            <person name="Wang Z."/>
        </authorList>
    </citation>
    <scope>NUCLEOTIDE SEQUENCE [LARGE SCALE GENOMIC DNA]</scope>
    <source>
        <strain evidence="14 15">ALS 81</strain>
    </source>
</reference>
<comment type="caution">
    <text evidence="14">The sequence shown here is derived from an EMBL/GenBank/DDBJ whole genome shotgun (WGS) entry which is preliminary data.</text>
</comment>
<comment type="catalytic activity">
    <reaction evidence="1">
        <text>Hydrolyzes the link between N-acetylmuramoyl residues and L-amino acid residues in certain cell-wall glycopeptides.</text>
        <dbReference type="EC" id="3.5.1.28"/>
    </reaction>
</comment>
<evidence type="ECO:0000256" key="12">
    <source>
        <dbReference type="ARBA" id="ARBA00042615"/>
    </source>
</evidence>
<evidence type="ECO:0000313" key="14">
    <source>
        <dbReference type="EMBL" id="RKF20940.1"/>
    </source>
</evidence>
<dbReference type="CDD" id="cd06583">
    <property type="entry name" value="PGRP"/>
    <property type="match status" value="1"/>
</dbReference>
<dbReference type="Proteomes" id="UP000286482">
    <property type="component" value="Unassembled WGS sequence"/>
</dbReference>
<dbReference type="GO" id="GO:0071555">
    <property type="term" value="P:cell wall organization"/>
    <property type="evidence" value="ECO:0007669"/>
    <property type="project" value="UniProtKB-KW"/>
</dbReference>
<dbReference type="RefSeq" id="WP_120353468.1">
    <property type="nucleotide sequence ID" value="NZ_RAQO01000003.1"/>
</dbReference>
<sequence>MPALLSFRDSPHFDLRPNKIDISVVVVHCISLPESCFNLPYIEQLFMGQLDCNADPSFSELQGLRVSAHLVIKRDGSITQYVPFDKRAWHAGVSSYELRDNCNDFAIGIELEGDIHSSFEAAQYQSLNWVCAALYAKYPLISRERLVAHSDIAPGRKLDPGPFFDWTKVV</sequence>
<evidence type="ECO:0000256" key="3">
    <source>
        <dbReference type="ARBA" id="ARBA00004496"/>
    </source>
</evidence>
<dbReference type="PANTHER" id="PTHR30417">
    <property type="entry name" value="N-ACETYLMURAMOYL-L-ALANINE AMIDASE AMID"/>
    <property type="match status" value="1"/>
</dbReference>
<comment type="similarity">
    <text evidence="4">Belongs to the N-acetylmuramoyl-L-alanine amidase 2 family.</text>
</comment>
<dbReference type="PANTHER" id="PTHR30417:SF4">
    <property type="entry name" value="1,6-ANHYDRO-N-ACETYLMURAMYL-L-ALANINE AMIDASE AMPD"/>
    <property type="match status" value="1"/>
</dbReference>
<evidence type="ECO:0000256" key="8">
    <source>
        <dbReference type="ARBA" id="ARBA00022801"/>
    </source>
</evidence>
<name>A0A420EJV5_9ALTE</name>
<comment type="cofactor">
    <cofactor evidence="2">
        <name>Zn(2+)</name>
        <dbReference type="ChEBI" id="CHEBI:29105"/>
    </cofactor>
</comment>
<keyword evidence="7" id="KW-0479">Metal-binding</keyword>
<keyword evidence="6" id="KW-0963">Cytoplasm</keyword>
<dbReference type="OrthoDB" id="9794842at2"/>
<accession>A0A420EJV5</accession>
<keyword evidence="8" id="KW-0378">Hydrolase</keyword>
<dbReference type="GO" id="GO:0008745">
    <property type="term" value="F:N-acetylmuramoyl-L-alanine amidase activity"/>
    <property type="evidence" value="ECO:0007669"/>
    <property type="project" value="UniProtKB-EC"/>
</dbReference>
<evidence type="ECO:0000256" key="5">
    <source>
        <dbReference type="ARBA" id="ARBA00011901"/>
    </source>
</evidence>
<dbReference type="SMART" id="SM00644">
    <property type="entry name" value="Ami_2"/>
    <property type="match status" value="1"/>
</dbReference>
<dbReference type="NCBIfam" id="NF008758">
    <property type="entry name" value="PRK11789.1"/>
    <property type="match status" value="1"/>
</dbReference>
<keyword evidence="10" id="KW-0961">Cell wall biogenesis/degradation</keyword>
<evidence type="ECO:0000256" key="11">
    <source>
        <dbReference type="ARBA" id="ARBA00039257"/>
    </source>
</evidence>
<dbReference type="InterPro" id="IPR051206">
    <property type="entry name" value="NAMLAA_amidase_2"/>
</dbReference>
<evidence type="ECO:0000256" key="9">
    <source>
        <dbReference type="ARBA" id="ARBA00022833"/>
    </source>
</evidence>
<feature type="domain" description="N-acetylmuramoyl-L-alanine amidase" evidence="13">
    <location>
        <begin position="10"/>
        <end position="161"/>
    </location>
</feature>
<dbReference type="InterPro" id="IPR036505">
    <property type="entry name" value="Amidase/PGRP_sf"/>
</dbReference>
<evidence type="ECO:0000256" key="1">
    <source>
        <dbReference type="ARBA" id="ARBA00001561"/>
    </source>
</evidence>
<gene>
    <name evidence="14" type="primary">ampD</name>
    <name evidence="14" type="ORF">DBZ36_02700</name>
</gene>
<dbReference type="EC" id="3.5.1.28" evidence="5"/>
<dbReference type="GO" id="GO:0009254">
    <property type="term" value="P:peptidoglycan turnover"/>
    <property type="evidence" value="ECO:0007669"/>
    <property type="project" value="TreeGrafter"/>
</dbReference>
<dbReference type="GO" id="GO:0005737">
    <property type="term" value="C:cytoplasm"/>
    <property type="evidence" value="ECO:0007669"/>
    <property type="project" value="UniProtKB-SubCell"/>
</dbReference>
<evidence type="ECO:0000259" key="13">
    <source>
        <dbReference type="SMART" id="SM00644"/>
    </source>
</evidence>
<evidence type="ECO:0000256" key="7">
    <source>
        <dbReference type="ARBA" id="ARBA00022723"/>
    </source>
</evidence>
<protein>
    <recommendedName>
        <fullName evidence="11">1,6-anhydro-N-acetylmuramyl-L-alanine amidase AmpD</fullName>
        <ecNumber evidence="5">3.5.1.28</ecNumber>
    </recommendedName>
    <alternativeName>
        <fullName evidence="12">N-acetylmuramoyl-L-alanine amidase</fullName>
    </alternativeName>
</protein>
<proteinExistence type="inferred from homology"/>
<dbReference type="GO" id="GO:0009253">
    <property type="term" value="P:peptidoglycan catabolic process"/>
    <property type="evidence" value="ECO:0007669"/>
    <property type="project" value="InterPro"/>
</dbReference>
<dbReference type="Pfam" id="PF01510">
    <property type="entry name" value="Amidase_2"/>
    <property type="match status" value="1"/>
</dbReference>
<keyword evidence="9" id="KW-0862">Zinc</keyword>
<evidence type="ECO:0000256" key="2">
    <source>
        <dbReference type="ARBA" id="ARBA00001947"/>
    </source>
</evidence>
<dbReference type="AlphaFoldDB" id="A0A420EJV5"/>
<evidence type="ECO:0000313" key="15">
    <source>
        <dbReference type="Proteomes" id="UP000286482"/>
    </source>
</evidence>
<organism evidence="14 15">
    <name type="scientific">Alginatibacterium sediminis</name>
    <dbReference type="NCBI Taxonomy" id="2164068"/>
    <lineage>
        <taxon>Bacteria</taxon>
        <taxon>Pseudomonadati</taxon>
        <taxon>Pseudomonadota</taxon>
        <taxon>Gammaproteobacteria</taxon>
        <taxon>Alteromonadales</taxon>
        <taxon>Alteromonadaceae</taxon>
        <taxon>Alginatibacterium</taxon>
    </lineage>
</organism>
<keyword evidence="15" id="KW-1185">Reference proteome</keyword>
<comment type="subcellular location">
    <subcellularLocation>
        <location evidence="3">Cytoplasm</location>
    </subcellularLocation>
</comment>